<keyword evidence="2" id="KW-1133">Transmembrane helix</keyword>
<name>A0A420HS46_9PEZI</name>
<reference evidence="3 4" key="1">
    <citation type="journal article" date="2018" name="BMC Genomics">
        <title>Comparative genome analyses reveal sequence features reflecting distinct modes of host-adaptation between dicot and monocot powdery mildew.</title>
        <authorList>
            <person name="Wu Y."/>
            <person name="Ma X."/>
            <person name="Pan Z."/>
            <person name="Kale S.D."/>
            <person name="Song Y."/>
            <person name="King H."/>
            <person name="Zhang Q."/>
            <person name="Presley C."/>
            <person name="Deng X."/>
            <person name="Wei C.I."/>
            <person name="Xiao S."/>
        </authorList>
    </citation>
    <scope>NUCLEOTIDE SEQUENCE [LARGE SCALE GENOMIC DNA]</scope>
    <source>
        <strain evidence="3">UMSG2</strain>
    </source>
</reference>
<keyword evidence="4" id="KW-1185">Reference proteome</keyword>
<protein>
    <submittedName>
        <fullName evidence="3">Uncharacterized protein</fullName>
    </submittedName>
</protein>
<feature type="region of interest" description="Disordered" evidence="1">
    <location>
        <begin position="133"/>
        <end position="204"/>
    </location>
</feature>
<feature type="compositionally biased region" description="Pro residues" evidence="1">
    <location>
        <begin position="48"/>
        <end position="57"/>
    </location>
</feature>
<keyword evidence="2" id="KW-0472">Membrane</keyword>
<organism evidence="3 4">
    <name type="scientific">Erysiphe neolycopersici</name>
    <dbReference type="NCBI Taxonomy" id="212602"/>
    <lineage>
        <taxon>Eukaryota</taxon>
        <taxon>Fungi</taxon>
        <taxon>Dikarya</taxon>
        <taxon>Ascomycota</taxon>
        <taxon>Pezizomycotina</taxon>
        <taxon>Leotiomycetes</taxon>
        <taxon>Erysiphales</taxon>
        <taxon>Erysiphaceae</taxon>
        <taxon>Erysiphe</taxon>
    </lineage>
</organism>
<feature type="region of interest" description="Disordered" evidence="1">
    <location>
        <begin position="1"/>
        <end position="109"/>
    </location>
</feature>
<dbReference type="STRING" id="212602.A0A420HS46"/>
<proteinExistence type="predicted"/>
<dbReference type="Proteomes" id="UP000286134">
    <property type="component" value="Unassembled WGS sequence"/>
</dbReference>
<dbReference type="EMBL" id="MCFK01005312">
    <property type="protein sequence ID" value="RKF60227.1"/>
    <property type="molecule type" value="Genomic_DNA"/>
</dbReference>
<feature type="compositionally biased region" description="Basic and acidic residues" evidence="1">
    <location>
        <begin position="164"/>
        <end position="182"/>
    </location>
</feature>
<feature type="compositionally biased region" description="Polar residues" evidence="1">
    <location>
        <begin position="133"/>
        <end position="145"/>
    </location>
</feature>
<comment type="caution">
    <text evidence="3">The sequence shown here is derived from an EMBL/GenBank/DDBJ whole genome shotgun (WGS) entry which is preliminary data.</text>
</comment>
<dbReference type="AlphaFoldDB" id="A0A420HS46"/>
<sequence length="244" mass="25603">MAECNACNKKGDAKKESPPPVVIPQEVDEPMTECNVCNKKGDAKKESPPPVVNPPMEKPISECSGNVLCNKKDGAIKPPPTSEPIPPVAKLPPPSSDPMQPTISSPMPSNSTVVIVVENHIAPCSVCGGKVQGGNNSPNSGSVHTGTPKIDAKPPPPPQLQPETKSDSKSGIKPEIKLDFKSEINQSKSPLPSSAPKPNTENSKLPIFTGDAITASLRSTTLNIVLLLSLFTTLLNLGGNFLLN</sequence>
<gene>
    <name evidence="3" type="ORF">OnM2_053049</name>
</gene>
<feature type="compositionally biased region" description="Polar residues" evidence="1">
    <location>
        <begin position="97"/>
        <end position="109"/>
    </location>
</feature>
<evidence type="ECO:0000256" key="2">
    <source>
        <dbReference type="SAM" id="Phobius"/>
    </source>
</evidence>
<accession>A0A420HS46</accession>
<evidence type="ECO:0000313" key="3">
    <source>
        <dbReference type="EMBL" id="RKF60227.1"/>
    </source>
</evidence>
<feature type="transmembrane region" description="Helical" evidence="2">
    <location>
        <begin position="224"/>
        <end position="243"/>
    </location>
</feature>
<feature type="compositionally biased region" description="Pro residues" evidence="1">
    <location>
        <begin position="77"/>
        <end position="96"/>
    </location>
</feature>
<feature type="compositionally biased region" description="Low complexity" evidence="1">
    <location>
        <begin position="187"/>
        <end position="198"/>
    </location>
</feature>
<evidence type="ECO:0000256" key="1">
    <source>
        <dbReference type="SAM" id="MobiDB-lite"/>
    </source>
</evidence>
<keyword evidence="2" id="KW-0812">Transmembrane</keyword>
<evidence type="ECO:0000313" key="4">
    <source>
        <dbReference type="Proteomes" id="UP000286134"/>
    </source>
</evidence>